<evidence type="ECO:0000313" key="3">
    <source>
        <dbReference type="Proteomes" id="UP000218439"/>
    </source>
</evidence>
<dbReference type="Pfam" id="PF13304">
    <property type="entry name" value="AAA_21"/>
    <property type="match status" value="1"/>
</dbReference>
<dbReference type="AlphaFoldDB" id="A0A2A2ATJ6"/>
<dbReference type="SUPFAM" id="SSF52540">
    <property type="entry name" value="P-loop containing nucleoside triphosphate hydrolases"/>
    <property type="match status" value="1"/>
</dbReference>
<dbReference type="Proteomes" id="UP000218439">
    <property type="component" value="Unassembled WGS sequence"/>
</dbReference>
<proteinExistence type="predicted"/>
<gene>
    <name evidence="2" type="ORF">CK621_13245</name>
</gene>
<evidence type="ECO:0000313" key="2">
    <source>
        <dbReference type="EMBL" id="PAT41077.1"/>
    </source>
</evidence>
<dbReference type="EMBL" id="NSJE01000028">
    <property type="protein sequence ID" value="PAT41077.1"/>
    <property type="molecule type" value="Genomic_DNA"/>
</dbReference>
<dbReference type="PANTHER" id="PTHR43581">
    <property type="entry name" value="ATP/GTP PHOSPHATASE"/>
    <property type="match status" value="1"/>
</dbReference>
<name>A0A2A2ATJ6_9BURK</name>
<reference evidence="2 3" key="1">
    <citation type="submission" date="2017-08" db="EMBL/GenBank/DDBJ databases">
        <title>WGS of Clinical strains of the CDC Group NO-1 linked to zoonotic infections in humans.</title>
        <authorList>
            <person name="Bernier A.-M."/>
            <person name="Bernard K."/>
        </authorList>
    </citation>
    <scope>NUCLEOTIDE SEQUENCE [LARGE SCALE GENOMIC DNA]</scope>
    <source>
        <strain evidence="2 3">NML120219</strain>
    </source>
</reference>
<accession>A0A2A2ATJ6</accession>
<dbReference type="InterPro" id="IPR003959">
    <property type="entry name" value="ATPase_AAA_core"/>
</dbReference>
<organism evidence="2 3">
    <name type="scientific">Vandammella animalimorsus</name>
    <dbReference type="NCBI Taxonomy" id="2029117"/>
    <lineage>
        <taxon>Bacteria</taxon>
        <taxon>Pseudomonadati</taxon>
        <taxon>Pseudomonadota</taxon>
        <taxon>Betaproteobacteria</taxon>
        <taxon>Burkholderiales</taxon>
        <taxon>Comamonadaceae</taxon>
        <taxon>Vandammella</taxon>
    </lineage>
</organism>
<dbReference type="InterPro" id="IPR027417">
    <property type="entry name" value="P-loop_NTPase"/>
</dbReference>
<sequence>MSANVRNWFVLRAQSVNPYQKQEDNRRVEIDTVLQMLHEVDERIDAHFLQIDGAGRVFLRVEGQERALDELSSGFASLLKLVQAIVAAYASFTNEPNLRHVPGVVLIDEIESHLHASWQARIIPTLKRLLPKTTFYIATHSPLVLSQLQEGEAYLLQRDADGVVRTQLIDSPNRRAFVDVLDDTLGVDLNALKHQAMPGSDQTLAKQRLRELLTRSPGGQA</sequence>
<feature type="domain" description="ATPase AAA-type core" evidence="1">
    <location>
        <begin position="32"/>
        <end position="146"/>
    </location>
</feature>
<dbReference type="GO" id="GO:0005524">
    <property type="term" value="F:ATP binding"/>
    <property type="evidence" value="ECO:0007669"/>
    <property type="project" value="InterPro"/>
</dbReference>
<dbReference type="PANTHER" id="PTHR43581:SF2">
    <property type="entry name" value="EXCINUCLEASE ATPASE SUBUNIT"/>
    <property type="match status" value="1"/>
</dbReference>
<dbReference type="InterPro" id="IPR051396">
    <property type="entry name" value="Bact_Antivir_Def_Nuclease"/>
</dbReference>
<dbReference type="Gene3D" id="3.40.50.300">
    <property type="entry name" value="P-loop containing nucleotide triphosphate hydrolases"/>
    <property type="match status" value="1"/>
</dbReference>
<comment type="caution">
    <text evidence="2">The sequence shown here is derived from an EMBL/GenBank/DDBJ whole genome shotgun (WGS) entry which is preliminary data.</text>
</comment>
<evidence type="ECO:0000259" key="1">
    <source>
        <dbReference type="Pfam" id="PF13304"/>
    </source>
</evidence>
<protein>
    <recommendedName>
        <fullName evidence="1">ATPase AAA-type core domain-containing protein</fullName>
    </recommendedName>
</protein>
<dbReference type="GO" id="GO:0016887">
    <property type="term" value="F:ATP hydrolysis activity"/>
    <property type="evidence" value="ECO:0007669"/>
    <property type="project" value="InterPro"/>
</dbReference>